<organism evidence="1 2">
    <name type="scientific">Flavonifractor plautii 1_3_50AFAA</name>
    <dbReference type="NCBI Taxonomy" id="742738"/>
    <lineage>
        <taxon>Bacteria</taxon>
        <taxon>Bacillati</taxon>
        <taxon>Bacillota</taxon>
        <taxon>Clostridia</taxon>
        <taxon>Eubacteriales</taxon>
        <taxon>Oscillospiraceae</taxon>
        <taxon>Flavonifractor</taxon>
    </lineage>
</organism>
<proteinExistence type="predicted"/>
<dbReference type="SUPFAM" id="SSF52540">
    <property type="entry name" value="P-loop containing nucleoside triphosphate hydrolases"/>
    <property type="match status" value="1"/>
</dbReference>
<reference evidence="1 2" key="1">
    <citation type="submission" date="2011-08" db="EMBL/GenBank/DDBJ databases">
        <title>The Genome Sequence of Clostridium orbiscindens 1_3_50AFAA.</title>
        <authorList>
            <consortium name="The Broad Institute Genome Sequencing Platform"/>
            <person name="Earl A."/>
            <person name="Ward D."/>
            <person name="Feldgarden M."/>
            <person name="Gevers D."/>
            <person name="Daigneault M."/>
            <person name="Strauss J."/>
            <person name="Allen-Vercoe E."/>
            <person name="Young S.K."/>
            <person name="Zeng Q."/>
            <person name="Gargeya S."/>
            <person name="Fitzgerald M."/>
            <person name="Haas B."/>
            <person name="Abouelleil A."/>
            <person name="Alvarado L."/>
            <person name="Arachchi H.M."/>
            <person name="Berlin A."/>
            <person name="Brown A."/>
            <person name="Chapman S.B."/>
            <person name="Chen Z."/>
            <person name="Dunbar C."/>
            <person name="Freedman E."/>
            <person name="Gearin G."/>
            <person name="Gellesch M."/>
            <person name="Goldberg J."/>
            <person name="Griggs A."/>
            <person name="Gujja S."/>
            <person name="Heiman D."/>
            <person name="Howarth C."/>
            <person name="Larson L."/>
            <person name="Lui A."/>
            <person name="MacDonald P.J.P."/>
            <person name="Montmayeur A."/>
            <person name="Murphy C."/>
            <person name="Neiman D."/>
            <person name="Pearson M."/>
            <person name="Priest M."/>
            <person name="Roberts A."/>
            <person name="Saif S."/>
            <person name="Shea T."/>
            <person name="Shenoy N."/>
            <person name="Sisk P."/>
            <person name="Stolte C."/>
            <person name="Sykes S."/>
            <person name="Wortman J."/>
            <person name="Nusbaum C."/>
            <person name="Birren B."/>
        </authorList>
    </citation>
    <scope>NUCLEOTIDE SEQUENCE [LARGE SCALE GENOMIC DNA]</scope>
    <source>
        <strain evidence="1 2">1_3_50AFAA</strain>
    </source>
</reference>
<gene>
    <name evidence="1" type="ORF">HMPREF9460_03471</name>
</gene>
<dbReference type="HOGENOM" id="CLU_084710_1_0_9"/>
<sequence length="241" mass="26256">MAQQTSVSSLLDMTSSSNVVFLGEAGSGKSEIALNFAQALAELGGKPVHFFDLDMTKPLFRSRDRREALEALGVEVHYEAQFMDAPTLTGGVRQRLNDPHCCAVLDVGGDYIGARSIGGYAPLLNRDGTTVYYVINPFRPWSATLEHIDQVLGETLGVSHVELARLRLVGNPNLGPETTPADVAEGARRLWELVSPYKPVDYLCVRRELCAALPEGLPCPVLPIRLWLTYPWAAGPEPDAP</sequence>
<evidence type="ECO:0000313" key="1">
    <source>
        <dbReference type="EMBL" id="KGF53651.1"/>
    </source>
</evidence>
<comment type="caution">
    <text evidence="1">The sequence shown here is derived from an EMBL/GenBank/DDBJ whole genome shotgun (WGS) entry which is preliminary data.</text>
</comment>
<dbReference type="InterPro" id="IPR027417">
    <property type="entry name" value="P-loop_NTPase"/>
</dbReference>
<evidence type="ECO:0000313" key="2">
    <source>
        <dbReference type="Proteomes" id="UP000029585"/>
    </source>
</evidence>
<dbReference type="Proteomes" id="UP000029585">
    <property type="component" value="Unassembled WGS sequence"/>
</dbReference>
<dbReference type="EMBL" id="ADLO01000105">
    <property type="protein sequence ID" value="KGF53651.1"/>
    <property type="molecule type" value="Genomic_DNA"/>
</dbReference>
<dbReference type="RefSeq" id="WP_050001773.1">
    <property type="nucleotide sequence ID" value="NZ_KN174166.1"/>
</dbReference>
<dbReference type="PATRIC" id="fig|742738.3.peg.3573"/>
<protein>
    <recommendedName>
        <fullName evidence="3">CobQ/CobB/MinD/ParA nucleotide binding domain-containing protein</fullName>
    </recommendedName>
</protein>
<evidence type="ECO:0008006" key="3">
    <source>
        <dbReference type="Google" id="ProtNLM"/>
    </source>
</evidence>
<keyword evidence="2" id="KW-1185">Reference proteome</keyword>
<name>A0A096B3W5_FLAPL</name>
<dbReference type="eggNOG" id="COG0489">
    <property type="taxonomic scope" value="Bacteria"/>
</dbReference>
<dbReference type="AlphaFoldDB" id="A0A096B3W5"/>
<accession>A0A096B3W5</accession>
<dbReference type="Gene3D" id="3.40.50.300">
    <property type="entry name" value="P-loop containing nucleotide triphosphate hydrolases"/>
    <property type="match status" value="1"/>
</dbReference>